<keyword evidence="1" id="KW-1133">Transmembrane helix</keyword>
<reference evidence="2" key="1">
    <citation type="submission" date="2022-08" db="UniProtKB">
        <authorList>
            <consortium name="EnsemblMetazoa"/>
        </authorList>
    </citation>
    <scope>IDENTIFICATION</scope>
    <source>
        <strain evidence="2">05x7-T-G4-1.051#20</strain>
    </source>
</reference>
<evidence type="ECO:0000313" key="2">
    <source>
        <dbReference type="EnsemblMetazoa" id="G18597.1:cds"/>
    </source>
</evidence>
<evidence type="ECO:0000313" key="3">
    <source>
        <dbReference type="Proteomes" id="UP000005408"/>
    </source>
</evidence>
<organism evidence="2 3">
    <name type="scientific">Magallana gigas</name>
    <name type="common">Pacific oyster</name>
    <name type="synonym">Crassostrea gigas</name>
    <dbReference type="NCBI Taxonomy" id="29159"/>
    <lineage>
        <taxon>Eukaryota</taxon>
        <taxon>Metazoa</taxon>
        <taxon>Spiralia</taxon>
        <taxon>Lophotrochozoa</taxon>
        <taxon>Mollusca</taxon>
        <taxon>Bivalvia</taxon>
        <taxon>Autobranchia</taxon>
        <taxon>Pteriomorphia</taxon>
        <taxon>Ostreida</taxon>
        <taxon>Ostreoidea</taxon>
        <taxon>Ostreidae</taxon>
        <taxon>Magallana</taxon>
    </lineage>
</organism>
<name>A0A8W8JHV0_MAGGI</name>
<dbReference type="OrthoDB" id="6199896at2759"/>
<keyword evidence="3" id="KW-1185">Reference proteome</keyword>
<protein>
    <submittedName>
        <fullName evidence="2">Uncharacterized protein</fullName>
    </submittedName>
</protein>
<dbReference type="Proteomes" id="UP000005408">
    <property type="component" value="Unassembled WGS sequence"/>
</dbReference>
<feature type="transmembrane region" description="Helical" evidence="1">
    <location>
        <begin position="45"/>
        <end position="66"/>
    </location>
</feature>
<proteinExistence type="predicted"/>
<accession>A0A8W8JHV0</accession>
<keyword evidence="1" id="KW-0472">Membrane</keyword>
<keyword evidence="1" id="KW-0812">Transmembrane</keyword>
<dbReference type="AlphaFoldDB" id="A0A8W8JHV0"/>
<dbReference type="EnsemblMetazoa" id="G18597.1">
    <property type="protein sequence ID" value="G18597.1:cds"/>
    <property type="gene ID" value="G18597"/>
</dbReference>
<evidence type="ECO:0000256" key="1">
    <source>
        <dbReference type="SAM" id="Phobius"/>
    </source>
</evidence>
<sequence length="138" mass="15545">MSCPSGYYGDNCGETCECSADICNATFGCHQRYDLNYLNPTTLSIVIPTTLGLICLFILIATLMVLKMRQNAPRPQPESMQNSIKTYDVTSGSIDTRTYNDLDSQDDFPPPPYDDEFIDCTVENKVYENMYIIPNNNI</sequence>